<evidence type="ECO:0000313" key="2">
    <source>
        <dbReference type="EMBL" id="RBP36363.1"/>
    </source>
</evidence>
<dbReference type="GO" id="GO:0016757">
    <property type="term" value="F:glycosyltransferase activity"/>
    <property type="evidence" value="ECO:0007669"/>
    <property type="project" value="TreeGrafter"/>
</dbReference>
<dbReference type="AlphaFoldDB" id="A0A366H3E8"/>
<protein>
    <submittedName>
        <fullName evidence="2">Glycosyltransferase involved in cell wall biosynthesis</fullName>
    </submittedName>
</protein>
<dbReference type="Pfam" id="PF13692">
    <property type="entry name" value="Glyco_trans_1_4"/>
    <property type="match status" value="1"/>
</dbReference>
<proteinExistence type="predicted"/>
<dbReference type="EMBL" id="QNRR01000017">
    <property type="protein sequence ID" value="RBP36363.1"/>
    <property type="molecule type" value="Genomic_DNA"/>
</dbReference>
<reference evidence="2 3" key="1">
    <citation type="submission" date="2018-06" db="EMBL/GenBank/DDBJ databases">
        <title>Genomic Encyclopedia of Type Strains, Phase IV (KMG-IV): sequencing the most valuable type-strain genomes for metagenomic binning, comparative biology and taxonomic classification.</title>
        <authorList>
            <person name="Goeker M."/>
        </authorList>
    </citation>
    <scope>NUCLEOTIDE SEQUENCE [LARGE SCALE GENOMIC DNA]</scope>
    <source>
        <strain evidence="2 3">DSM 25532</strain>
    </source>
</reference>
<dbReference type="RefSeq" id="WP_113961956.1">
    <property type="nucleotide sequence ID" value="NZ_QNRR01000017.1"/>
</dbReference>
<gene>
    <name evidence="2" type="ORF">DES53_11774</name>
</gene>
<dbReference type="CDD" id="cd03801">
    <property type="entry name" value="GT4_PimA-like"/>
    <property type="match status" value="1"/>
</dbReference>
<sequence>MKLLIVDPNLSRTSPSMKGIVAALPALKAQGWEIEVWCWHADEEVKVDRIEKLPQVGKVHTLDSYAFSFWVRLRAWWKFRVQRHARPDVVYSVAWYLPSCEVCHVHFSPFDWERRQRTLGMRSMRDVFERVTNLGSLWLAKRFLHSTTAKRVLCVSEAVAGDVRKVNPKLNVQVLPNSYDAKRFHPALRGLHREALRNQLGISTQDHVFVFVSAGHYRRKGFFLAVDAVAKLRERGGQGASARLLVLGGSAQRLQALKQQLQSRHPDWDAFVTFTGMVPDVEKYLSSADGFLFPSYSEAFALVEVEAAACGLPLFLTPHHGSEMILEDGVNGRRVEFDAVRIADVLEEYVTGAWQPERGVHLKHALDGAAYAERFAAELALALPDGSRARLSSPNLRGALHAGSKEETASPHL</sequence>
<dbReference type="PANTHER" id="PTHR45947:SF3">
    <property type="entry name" value="SULFOQUINOVOSYL TRANSFERASE SQD2"/>
    <property type="match status" value="1"/>
</dbReference>
<comment type="caution">
    <text evidence="2">The sequence shown here is derived from an EMBL/GenBank/DDBJ whole genome shotgun (WGS) entry which is preliminary data.</text>
</comment>
<dbReference type="Pfam" id="PF13439">
    <property type="entry name" value="Glyco_transf_4"/>
    <property type="match status" value="1"/>
</dbReference>
<name>A0A366H3E8_9BACT</name>
<dbReference type="Gene3D" id="3.40.50.2000">
    <property type="entry name" value="Glycogen Phosphorylase B"/>
    <property type="match status" value="2"/>
</dbReference>
<organism evidence="2 3">
    <name type="scientific">Roseimicrobium gellanilyticum</name>
    <dbReference type="NCBI Taxonomy" id="748857"/>
    <lineage>
        <taxon>Bacteria</taxon>
        <taxon>Pseudomonadati</taxon>
        <taxon>Verrucomicrobiota</taxon>
        <taxon>Verrucomicrobiia</taxon>
        <taxon>Verrucomicrobiales</taxon>
        <taxon>Verrucomicrobiaceae</taxon>
        <taxon>Roseimicrobium</taxon>
    </lineage>
</organism>
<dbReference type="SUPFAM" id="SSF53756">
    <property type="entry name" value="UDP-Glycosyltransferase/glycogen phosphorylase"/>
    <property type="match status" value="1"/>
</dbReference>
<dbReference type="PANTHER" id="PTHR45947">
    <property type="entry name" value="SULFOQUINOVOSYL TRANSFERASE SQD2"/>
    <property type="match status" value="1"/>
</dbReference>
<dbReference type="InterPro" id="IPR050194">
    <property type="entry name" value="Glycosyltransferase_grp1"/>
</dbReference>
<keyword evidence="3" id="KW-1185">Reference proteome</keyword>
<dbReference type="InterPro" id="IPR028098">
    <property type="entry name" value="Glyco_trans_4-like_N"/>
</dbReference>
<dbReference type="Proteomes" id="UP000253426">
    <property type="component" value="Unassembled WGS sequence"/>
</dbReference>
<feature type="domain" description="Glycosyltransferase subfamily 4-like N-terminal" evidence="1">
    <location>
        <begin position="26"/>
        <end position="183"/>
    </location>
</feature>
<evidence type="ECO:0000259" key="1">
    <source>
        <dbReference type="Pfam" id="PF13439"/>
    </source>
</evidence>
<evidence type="ECO:0000313" key="3">
    <source>
        <dbReference type="Proteomes" id="UP000253426"/>
    </source>
</evidence>
<accession>A0A366H3E8</accession>
<keyword evidence="2" id="KW-0808">Transferase</keyword>
<dbReference type="OrthoDB" id="179134at2"/>